<proteinExistence type="predicted"/>
<gene>
    <name evidence="2" type="ORF">Pfra01_001247800</name>
</gene>
<feature type="region of interest" description="Disordered" evidence="1">
    <location>
        <begin position="257"/>
        <end position="289"/>
    </location>
</feature>
<evidence type="ECO:0000313" key="2">
    <source>
        <dbReference type="EMBL" id="GMF40544.1"/>
    </source>
</evidence>
<evidence type="ECO:0000313" key="3">
    <source>
        <dbReference type="Proteomes" id="UP001165121"/>
    </source>
</evidence>
<name>A0A9W6XKT2_9STRA</name>
<sequence>MNSTLSRMMEHVQKFIEDKLVGCTVDVNTDRIIQQQMEKSTDHVAATVIEHVLKPVDDKLATSQGGASLTQEAAQIIQKRLEMSREGIAAEVIDHVQQLVEGKLAAALHGASLNPEMSEIVKLQVALATEGVASAIKRSVEQDLQKACGSIHDELLRCAQDVNGPLYESVREFISETTARADRQLESRIQKLHTNTQSDINLQVQRQADVTTALREHVMKMCVRVNKQNQQTESASLESTIARLVKKDVDQCIKALQSKDPQSVEHAVRQDRRPAEQTIPSQNPIKHSL</sequence>
<evidence type="ECO:0000256" key="1">
    <source>
        <dbReference type="SAM" id="MobiDB-lite"/>
    </source>
</evidence>
<dbReference type="AlphaFoldDB" id="A0A9W6XKT2"/>
<protein>
    <submittedName>
        <fullName evidence="2">Unnamed protein product</fullName>
    </submittedName>
</protein>
<feature type="compositionally biased region" description="Polar residues" evidence="1">
    <location>
        <begin position="278"/>
        <end position="289"/>
    </location>
</feature>
<feature type="compositionally biased region" description="Basic and acidic residues" evidence="1">
    <location>
        <begin position="262"/>
        <end position="275"/>
    </location>
</feature>
<reference evidence="2" key="1">
    <citation type="submission" date="2023-04" db="EMBL/GenBank/DDBJ databases">
        <title>Phytophthora fragariaefolia NBRC 109709.</title>
        <authorList>
            <person name="Ichikawa N."/>
            <person name="Sato H."/>
            <person name="Tonouchi N."/>
        </authorList>
    </citation>
    <scope>NUCLEOTIDE SEQUENCE</scope>
    <source>
        <strain evidence="2">NBRC 109709</strain>
    </source>
</reference>
<accession>A0A9W6XKT2</accession>
<dbReference type="OrthoDB" id="129607at2759"/>
<dbReference type="EMBL" id="BSXT01001254">
    <property type="protein sequence ID" value="GMF40544.1"/>
    <property type="molecule type" value="Genomic_DNA"/>
</dbReference>
<keyword evidence="3" id="KW-1185">Reference proteome</keyword>
<comment type="caution">
    <text evidence="2">The sequence shown here is derived from an EMBL/GenBank/DDBJ whole genome shotgun (WGS) entry which is preliminary data.</text>
</comment>
<dbReference type="Proteomes" id="UP001165121">
    <property type="component" value="Unassembled WGS sequence"/>
</dbReference>
<organism evidence="2 3">
    <name type="scientific">Phytophthora fragariaefolia</name>
    <dbReference type="NCBI Taxonomy" id="1490495"/>
    <lineage>
        <taxon>Eukaryota</taxon>
        <taxon>Sar</taxon>
        <taxon>Stramenopiles</taxon>
        <taxon>Oomycota</taxon>
        <taxon>Peronosporomycetes</taxon>
        <taxon>Peronosporales</taxon>
        <taxon>Peronosporaceae</taxon>
        <taxon>Phytophthora</taxon>
    </lineage>
</organism>